<protein>
    <recommendedName>
        <fullName evidence="13">Odorant receptor coreceptor</fullName>
    </recommendedName>
</protein>
<keyword evidence="9" id="KW-0675">Receptor</keyword>
<dbReference type="GO" id="GO:0005549">
    <property type="term" value="F:odorant binding"/>
    <property type="evidence" value="ECO:0007669"/>
    <property type="project" value="InterPro"/>
</dbReference>
<comment type="subcellular location">
    <subcellularLocation>
        <location evidence="1">Cell membrane</location>
        <topology evidence="1">Multi-pass membrane protein</topology>
    </subcellularLocation>
</comment>
<comment type="caution">
    <text evidence="15">The sequence shown here is derived from an EMBL/GenBank/DDBJ whole genome shotgun (WGS) entry which is preliminary data.</text>
</comment>
<evidence type="ECO:0000256" key="13">
    <source>
        <dbReference type="ARBA" id="ARBA00039481"/>
    </source>
</evidence>
<keyword evidence="3" id="KW-0716">Sensory transduction</keyword>
<evidence type="ECO:0000256" key="11">
    <source>
        <dbReference type="ARBA" id="ARBA00023224"/>
    </source>
</evidence>
<feature type="transmembrane region" description="Helical" evidence="14">
    <location>
        <begin position="430"/>
        <end position="451"/>
    </location>
</feature>
<feature type="transmembrane region" description="Helical" evidence="14">
    <location>
        <begin position="45"/>
        <end position="65"/>
    </location>
</feature>
<evidence type="ECO:0000256" key="9">
    <source>
        <dbReference type="ARBA" id="ARBA00023170"/>
    </source>
</evidence>
<evidence type="ECO:0000256" key="6">
    <source>
        <dbReference type="ARBA" id="ARBA00022725"/>
    </source>
</evidence>
<name>A0A9P0XAH5_PIEBR</name>
<comment type="similarity">
    <text evidence="12">Belongs to the insect chemoreceptor superfamily. Heteromeric odorant receptor channel (TC 1.A.69) family. Orco subfamily.</text>
</comment>
<keyword evidence="16" id="KW-1185">Reference proteome</keyword>
<evidence type="ECO:0000256" key="2">
    <source>
        <dbReference type="ARBA" id="ARBA00022475"/>
    </source>
</evidence>
<keyword evidence="2" id="KW-1003">Cell membrane</keyword>
<evidence type="ECO:0000313" key="16">
    <source>
        <dbReference type="Proteomes" id="UP001152562"/>
    </source>
</evidence>
<keyword evidence="5 14" id="KW-0812">Transmembrane</keyword>
<organism evidence="15 16">
    <name type="scientific">Pieris brassicae</name>
    <name type="common">White butterfly</name>
    <name type="synonym">Large white butterfly</name>
    <dbReference type="NCBI Taxonomy" id="7116"/>
    <lineage>
        <taxon>Eukaryota</taxon>
        <taxon>Metazoa</taxon>
        <taxon>Ecdysozoa</taxon>
        <taxon>Arthropoda</taxon>
        <taxon>Hexapoda</taxon>
        <taxon>Insecta</taxon>
        <taxon>Pterygota</taxon>
        <taxon>Neoptera</taxon>
        <taxon>Endopterygota</taxon>
        <taxon>Lepidoptera</taxon>
        <taxon>Glossata</taxon>
        <taxon>Ditrysia</taxon>
        <taxon>Papilionoidea</taxon>
        <taxon>Pieridae</taxon>
        <taxon>Pierinae</taxon>
        <taxon>Pieris</taxon>
    </lineage>
</organism>
<dbReference type="AlphaFoldDB" id="A0A9P0XAH5"/>
<dbReference type="GO" id="GO:0005886">
    <property type="term" value="C:plasma membrane"/>
    <property type="evidence" value="ECO:0007669"/>
    <property type="project" value="UniProtKB-SubCell"/>
</dbReference>
<dbReference type="GO" id="GO:0004984">
    <property type="term" value="F:olfactory receptor activity"/>
    <property type="evidence" value="ECO:0007669"/>
    <property type="project" value="InterPro"/>
</dbReference>
<feature type="transmembrane region" description="Helical" evidence="14">
    <location>
        <begin position="520"/>
        <end position="541"/>
    </location>
</feature>
<evidence type="ECO:0000256" key="10">
    <source>
        <dbReference type="ARBA" id="ARBA00023180"/>
    </source>
</evidence>
<evidence type="ECO:0000256" key="12">
    <source>
        <dbReference type="ARBA" id="ARBA00038131"/>
    </source>
</evidence>
<feature type="transmembrane region" description="Helical" evidence="14">
    <location>
        <begin position="136"/>
        <end position="157"/>
    </location>
</feature>
<evidence type="ECO:0000256" key="3">
    <source>
        <dbReference type="ARBA" id="ARBA00022606"/>
    </source>
</evidence>
<accession>A0A9P0XAH5</accession>
<keyword evidence="6" id="KW-0552">Olfaction</keyword>
<feature type="transmembrane region" description="Helical" evidence="14">
    <location>
        <begin position="195"/>
        <end position="217"/>
    </location>
</feature>
<evidence type="ECO:0000256" key="1">
    <source>
        <dbReference type="ARBA" id="ARBA00004651"/>
    </source>
</evidence>
<dbReference type="InterPro" id="IPR004117">
    <property type="entry name" value="7tm6_olfct_rcpt"/>
</dbReference>
<reference evidence="15" key="1">
    <citation type="submission" date="2022-05" db="EMBL/GenBank/DDBJ databases">
        <authorList>
            <person name="Okamura Y."/>
        </authorList>
    </citation>
    <scope>NUCLEOTIDE SEQUENCE</scope>
</reference>
<evidence type="ECO:0000256" key="4">
    <source>
        <dbReference type="ARBA" id="ARBA00022610"/>
    </source>
</evidence>
<sequence>MINKVKTQGLVSDLMPNIKLMQMAGHFLFNYHSDNDGMSTLLRKVYASVHAILIVTQYLCMVANMAQYSDEVNELTANTITILFFAHTIIKLLFFAITSKNFYRTLAVWNQSNSHPLFTESDARYHQLALTKMRRLLYFICGMTMFSVVCWVTITFFGDSVRLILDKDTNETLTEPAPRLPVKAWYPFNAMSGTMYIVAFIFQVYWLLFSMIIANLLDVMFCSWLIFSCEQLQHLKAIMKPLMELSASLDTYRPNTADLFRVSSSDKSEKEPLDLDIRGIYSTQTDFGMTLRGAGGRLQTFGQPLNNPNGLTQKQEMLARSAIKYWVERHKHVVRLVTSIGDTYGTALLFHMLVSTITLTLLAYQATKVCILQPLIKEYHPVLFIVALTDSGVRIPRQASVAQSVATPIKTTQIEHRKGRWKKKSYNKNYPFISVTGIMINDLINGLNVYAFTTVGYLSYTLGQVFHFCIFGNRLIEESSSVMEAAYSCQWYDGSEEAKTFVQIVCQQCQKAMSISGAKFFTVSLDLFASVLGAVVTYFMVLVQLK</sequence>
<dbReference type="Pfam" id="PF02949">
    <property type="entry name" value="7tm_6"/>
    <property type="match status" value="2"/>
</dbReference>
<evidence type="ECO:0000256" key="8">
    <source>
        <dbReference type="ARBA" id="ARBA00023136"/>
    </source>
</evidence>
<dbReference type="Proteomes" id="UP001152562">
    <property type="component" value="Unassembled WGS sequence"/>
</dbReference>
<keyword evidence="11" id="KW-0807">Transducer</keyword>
<dbReference type="EMBL" id="CALOZG010000005">
    <property type="protein sequence ID" value="CAH4027686.1"/>
    <property type="molecule type" value="Genomic_DNA"/>
</dbReference>
<keyword evidence="8 14" id="KW-0472">Membrane</keyword>
<gene>
    <name evidence="15" type="ORF">PIBRA_LOCUS4815</name>
</gene>
<evidence type="ECO:0000256" key="14">
    <source>
        <dbReference type="SAM" id="Phobius"/>
    </source>
</evidence>
<keyword evidence="10" id="KW-0325">Glycoprotein</keyword>
<keyword evidence="4" id="KW-0085">Behavior</keyword>
<keyword evidence="7 14" id="KW-1133">Transmembrane helix</keyword>
<dbReference type="PANTHER" id="PTHR21137:SF9">
    <property type="entry name" value="ODORANT RECEPTOR CORECEPTOR"/>
    <property type="match status" value="1"/>
</dbReference>
<dbReference type="PANTHER" id="PTHR21137">
    <property type="entry name" value="ODORANT RECEPTOR"/>
    <property type="match status" value="1"/>
</dbReference>
<feature type="transmembrane region" description="Helical" evidence="14">
    <location>
        <begin position="77"/>
        <end position="97"/>
    </location>
</feature>
<evidence type="ECO:0000256" key="7">
    <source>
        <dbReference type="ARBA" id="ARBA00022989"/>
    </source>
</evidence>
<dbReference type="GO" id="GO:0007165">
    <property type="term" value="P:signal transduction"/>
    <property type="evidence" value="ECO:0007669"/>
    <property type="project" value="UniProtKB-KW"/>
</dbReference>
<evidence type="ECO:0000256" key="5">
    <source>
        <dbReference type="ARBA" id="ARBA00022692"/>
    </source>
</evidence>
<proteinExistence type="inferred from homology"/>
<evidence type="ECO:0000313" key="15">
    <source>
        <dbReference type="EMBL" id="CAH4027686.1"/>
    </source>
</evidence>